<evidence type="ECO:0008006" key="5">
    <source>
        <dbReference type="Google" id="ProtNLM"/>
    </source>
</evidence>
<organism evidence="3 4">
    <name type="scientific">Cylindrotheca closterium</name>
    <dbReference type="NCBI Taxonomy" id="2856"/>
    <lineage>
        <taxon>Eukaryota</taxon>
        <taxon>Sar</taxon>
        <taxon>Stramenopiles</taxon>
        <taxon>Ochrophyta</taxon>
        <taxon>Bacillariophyta</taxon>
        <taxon>Bacillariophyceae</taxon>
        <taxon>Bacillariophycidae</taxon>
        <taxon>Bacillariales</taxon>
        <taxon>Bacillariaceae</taxon>
        <taxon>Cylindrotheca</taxon>
    </lineage>
</organism>
<dbReference type="EMBL" id="CAKOGP040001770">
    <property type="protein sequence ID" value="CAJ1950874.1"/>
    <property type="molecule type" value="Genomic_DNA"/>
</dbReference>
<protein>
    <recommendedName>
        <fullName evidence="5">PSI subunit V</fullName>
    </recommendedName>
</protein>
<evidence type="ECO:0000313" key="4">
    <source>
        <dbReference type="Proteomes" id="UP001295423"/>
    </source>
</evidence>
<feature type="chain" id="PRO_5042247083" description="PSI subunit V" evidence="2">
    <location>
        <begin position="22"/>
        <end position="195"/>
    </location>
</feature>
<dbReference type="AlphaFoldDB" id="A0AAD2JHD6"/>
<gene>
    <name evidence="3" type="ORF">CYCCA115_LOCUS12801</name>
</gene>
<evidence type="ECO:0000256" key="1">
    <source>
        <dbReference type="SAM" id="MobiDB-lite"/>
    </source>
</evidence>
<feature type="signal peptide" evidence="2">
    <location>
        <begin position="1"/>
        <end position="21"/>
    </location>
</feature>
<name>A0AAD2JHD6_9STRA</name>
<keyword evidence="4" id="KW-1185">Reference proteome</keyword>
<feature type="compositionally biased region" description="Low complexity" evidence="1">
    <location>
        <begin position="63"/>
        <end position="76"/>
    </location>
</feature>
<evidence type="ECO:0000313" key="3">
    <source>
        <dbReference type="EMBL" id="CAJ1950874.1"/>
    </source>
</evidence>
<feature type="region of interest" description="Disordered" evidence="1">
    <location>
        <begin position="41"/>
        <end position="80"/>
    </location>
</feature>
<sequence>MWTRIYACAFMVLSCLWVTSAFLPNNDHALKSPQRAGSIFPYLSMTNNNNNNNDDDDDDESTASESSSSPSSTQASYLDGLTPPPLNLKRESILFSPNPSTKNDNEVLDLWKTCKDRLPAVITGVWPWRSTQVADANPMGALYNIAFVRLPVIGVSIGYIQYNLLQGHPLVMDMGQGPFEMSPLIVLSVLALVLA</sequence>
<feature type="compositionally biased region" description="Acidic residues" evidence="1">
    <location>
        <begin position="53"/>
        <end position="62"/>
    </location>
</feature>
<dbReference type="Proteomes" id="UP001295423">
    <property type="component" value="Unassembled WGS sequence"/>
</dbReference>
<comment type="caution">
    <text evidence="3">The sequence shown here is derived from an EMBL/GenBank/DDBJ whole genome shotgun (WGS) entry which is preliminary data.</text>
</comment>
<dbReference type="PROSITE" id="PS51257">
    <property type="entry name" value="PROKAR_LIPOPROTEIN"/>
    <property type="match status" value="1"/>
</dbReference>
<accession>A0AAD2JHD6</accession>
<keyword evidence="2" id="KW-0732">Signal</keyword>
<reference evidence="3" key="1">
    <citation type="submission" date="2023-08" db="EMBL/GenBank/DDBJ databases">
        <authorList>
            <person name="Audoor S."/>
            <person name="Bilcke G."/>
        </authorList>
    </citation>
    <scope>NUCLEOTIDE SEQUENCE</scope>
</reference>
<evidence type="ECO:0000256" key="2">
    <source>
        <dbReference type="SAM" id="SignalP"/>
    </source>
</evidence>
<proteinExistence type="predicted"/>